<comment type="caution">
    <text evidence="1">The sequence shown here is derived from an EMBL/GenBank/DDBJ whole genome shotgun (WGS) entry which is preliminary data.</text>
</comment>
<name>A0ACC0D238_9PEZI</name>
<accession>A0ACC0D238</accession>
<dbReference type="EMBL" id="MU394313">
    <property type="protein sequence ID" value="KAI6086756.1"/>
    <property type="molecule type" value="Genomic_DNA"/>
</dbReference>
<reference evidence="1 2" key="1">
    <citation type="journal article" date="2022" name="New Phytol.">
        <title>Ecological generalism drives hyperdiversity of secondary metabolite gene clusters in xylarialean endophytes.</title>
        <authorList>
            <person name="Franco M.E.E."/>
            <person name="Wisecaver J.H."/>
            <person name="Arnold A.E."/>
            <person name="Ju Y.M."/>
            <person name="Slot J.C."/>
            <person name="Ahrendt S."/>
            <person name="Moore L.P."/>
            <person name="Eastman K.E."/>
            <person name="Scott K."/>
            <person name="Konkel Z."/>
            <person name="Mondo S.J."/>
            <person name="Kuo A."/>
            <person name="Hayes R.D."/>
            <person name="Haridas S."/>
            <person name="Andreopoulos B."/>
            <person name="Riley R."/>
            <person name="LaButti K."/>
            <person name="Pangilinan J."/>
            <person name="Lipzen A."/>
            <person name="Amirebrahimi M."/>
            <person name="Yan J."/>
            <person name="Adam C."/>
            <person name="Keymanesh K."/>
            <person name="Ng V."/>
            <person name="Louie K."/>
            <person name="Northen T."/>
            <person name="Drula E."/>
            <person name="Henrissat B."/>
            <person name="Hsieh H.M."/>
            <person name="Youens-Clark K."/>
            <person name="Lutzoni F."/>
            <person name="Miadlikowska J."/>
            <person name="Eastwood D.C."/>
            <person name="Hamelin R.C."/>
            <person name="Grigoriev I.V."/>
            <person name="U'Ren J.M."/>
        </authorList>
    </citation>
    <scope>NUCLEOTIDE SEQUENCE [LARGE SCALE GENOMIC DNA]</scope>
    <source>
        <strain evidence="1 2">ER1909</strain>
    </source>
</reference>
<keyword evidence="2" id="KW-1185">Reference proteome</keyword>
<protein>
    <submittedName>
        <fullName evidence="1">Uncharacterized protein</fullName>
    </submittedName>
</protein>
<evidence type="ECO:0000313" key="2">
    <source>
        <dbReference type="Proteomes" id="UP001497680"/>
    </source>
</evidence>
<proteinExistence type="predicted"/>
<organism evidence="1 2">
    <name type="scientific">Hypoxylon rubiginosum</name>
    <dbReference type="NCBI Taxonomy" id="110542"/>
    <lineage>
        <taxon>Eukaryota</taxon>
        <taxon>Fungi</taxon>
        <taxon>Dikarya</taxon>
        <taxon>Ascomycota</taxon>
        <taxon>Pezizomycotina</taxon>
        <taxon>Sordariomycetes</taxon>
        <taxon>Xylariomycetidae</taxon>
        <taxon>Xylariales</taxon>
        <taxon>Hypoxylaceae</taxon>
        <taxon>Hypoxylon</taxon>
    </lineage>
</organism>
<sequence length="382" mass="42519">MYYYETPSHNIAAGIILPVVDIIAVGLRFWVRTKQKQALKADDWLLVPATIMIVGIGILMVYGVSQEALAHNVVFPEGYTGSPYLIQTDQLELNGKLEWAFNVMFPLVLGCTKASFLFFYQRIFSVNKNSKTTILLTTMIVLVAAWTAAFFFALFFMCGTDFEAIWGPTVNLYTICTKTLATILSLCFTDFFADIMIITIPIPLIWRLNLSKNRKIGISAIFLLGIVTIAASLTRLIISAQFVIAGFYPTADEILIVTLYIYWAMIEAGIGILVACLPTLAFLFRGFSWGSIVTTTRSLLRSSRWGSRTVHPGESYVTLEHLESGRMKDASVYPGLPRHIHRAVSHDHIAGSDLSITDEIPPVPSLEGSRSHEPILDRPARI</sequence>
<gene>
    <name evidence="1" type="ORF">F4821DRAFT_278438</name>
</gene>
<dbReference type="Proteomes" id="UP001497680">
    <property type="component" value="Unassembled WGS sequence"/>
</dbReference>
<evidence type="ECO:0000313" key="1">
    <source>
        <dbReference type="EMBL" id="KAI6086756.1"/>
    </source>
</evidence>